<keyword evidence="5" id="KW-0372">Hormone</keyword>
<dbReference type="Pfam" id="PF03002">
    <property type="entry name" value="Somatostatin"/>
    <property type="match status" value="1"/>
</dbReference>
<evidence type="ECO:0000259" key="9">
    <source>
        <dbReference type="Pfam" id="PF03002"/>
    </source>
</evidence>
<evidence type="ECO:0000256" key="5">
    <source>
        <dbReference type="ARBA" id="ARBA00022702"/>
    </source>
</evidence>
<reference evidence="10" key="1">
    <citation type="submission" date="2025-08" db="UniProtKB">
        <authorList>
            <consortium name="Ensembl"/>
        </authorList>
    </citation>
    <scope>IDENTIFICATION</scope>
</reference>
<keyword evidence="11" id="KW-1185">Reference proteome</keyword>
<dbReference type="PANTHER" id="PTHR10558">
    <property type="entry name" value="SOMATOSTATIN"/>
    <property type="match status" value="1"/>
</dbReference>
<keyword evidence="4" id="KW-0165">Cleavage on pair of basic residues</keyword>
<dbReference type="InterPro" id="IPR004250">
    <property type="entry name" value="Somatostatin"/>
</dbReference>
<proteinExistence type="inferred from homology"/>
<dbReference type="GO" id="GO:0030334">
    <property type="term" value="P:regulation of cell migration"/>
    <property type="evidence" value="ECO:0007669"/>
    <property type="project" value="TreeGrafter"/>
</dbReference>
<dbReference type="GO" id="GO:0007193">
    <property type="term" value="P:adenylate cyclase-inhibiting G protein-coupled receptor signaling pathway"/>
    <property type="evidence" value="ECO:0007669"/>
    <property type="project" value="TreeGrafter"/>
</dbReference>
<feature type="region of interest" description="Disordered" evidence="8">
    <location>
        <begin position="1"/>
        <end position="24"/>
    </location>
</feature>
<keyword evidence="6" id="KW-0732">Signal</keyword>
<dbReference type="PANTHER" id="PTHR10558:SF1">
    <property type="entry name" value="CORTISTATIN"/>
    <property type="match status" value="1"/>
</dbReference>
<evidence type="ECO:0000256" key="8">
    <source>
        <dbReference type="SAM" id="MobiDB-lite"/>
    </source>
</evidence>
<dbReference type="GO" id="GO:0005615">
    <property type="term" value="C:extracellular space"/>
    <property type="evidence" value="ECO:0007669"/>
    <property type="project" value="TreeGrafter"/>
</dbReference>
<evidence type="ECO:0000256" key="7">
    <source>
        <dbReference type="ARBA" id="ARBA00023157"/>
    </source>
</evidence>
<dbReference type="GO" id="GO:0005184">
    <property type="term" value="F:neuropeptide hormone activity"/>
    <property type="evidence" value="ECO:0007669"/>
    <property type="project" value="TreeGrafter"/>
</dbReference>
<dbReference type="Proteomes" id="UP000694421">
    <property type="component" value="Unplaced"/>
</dbReference>
<reference evidence="10" key="2">
    <citation type="submission" date="2025-09" db="UniProtKB">
        <authorList>
            <consortium name="Ensembl"/>
        </authorList>
    </citation>
    <scope>IDENTIFICATION</scope>
</reference>
<feature type="region of interest" description="Disordered" evidence="8">
    <location>
        <begin position="57"/>
        <end position="79"/>
    </location>
</feature>
<name>A0A8D0DRN0_SALMN</name>
<accession>A0A8D0DRN0</accession>
<evidence type="ECO:0000256" key="3">
    <source>
        <dbReference type="ARBA" id="ARBA00022525"/>
    </source>
</evidence>
<dbReference type="GeneTree" id="ENSGT00510000047914"/>
<evidence type="ECO:0000256" key="4">
    <source>
        <dbReference type="ARBA" id="ARBA00022685"/>
    </source>
</evidence>
<organism evidence="10 11">
    <name type="scientific">Salvator merianae</name>
    <name type="common">Argentine black and white tegu</name>
    <name type="synonym">Tupinambis merianae</name>
    <dbReference type="NCBI Taxonomy" id="96440"/>
    <lineage>
        <taxon>Eukaryota</taxon>
        <taxon>Metazoa</taxon>
        <taxon>Chordata</taxon>
        <taxon>Craniata</taxon>
        <taxon>Vertebrata</taxon>
        <taxon>Euteleostomi</taxon>
        <taxon>Lepidosauria</taxon>
        <taxon>Squamata</taxon>
        <taxon>Bifurcata</taxon>
        <taxon>Unidentata</taxon>
        <taxon>Episquamata</taxon>
        <taxon>Laterata</taxon>
        <taxon>Teiioidea</taxon>
        <taxon>Teiidae</taxon>
        <taxon>Salvator</taxon>
    </lineage>
</organism>
<keyword evidence="7" id="KW-1015">Disulfide bond</keyword>
<comment type="similarity">
    <text evidence="2">Belongs to the somatostatin family.</text>
</comment>
<evidence type="ECO:0000313" key="11">
    <source>
        <dbReference type="Proteomes" id="UP000694421"/>
    </source>
</evidence>
<evidence type="ECO:0000256" key="6">
    <source>
        <dbReference type="ARBA" id="ARBA00022729"/>
    </source>
</evidence>
<dbReference type="InterPro" id="IPR018142">
    <property type="entry name" value="Somatostatin/Cortistatin_C"/>
</dbReference>
<evidence type="ECO:0000256" key="2">
    <source>
        <dbReference type="ARBA" id="ARBA00008327"/>
    </source>
</evidence>
<dbReference type="Ensembl" id="ENSSMRT00000023742.1">
    <property type="protein sequence ID" value="ENSSMRP00000020259.1"/>
    <property type="gene ID" value="ENSSMRG00000015762.1"/>
</dbReference>
<keyword evidence="3" id="KW-0964">Secreted</keyword>
<dbReference type="GO" id="GO:0001664">
    <property type="term" value="F:G protein-coupled receptor binding"/>
    <property type="evidence" value="ECO:0007669"/>
    <property type="project" value="TreeGrafter"/>
</dbReference>
<evidence type="ECO:0000313" key="10">
    <source>
        <dbReference type="Ensembl" id="ENSSMRP00000020259.1"/>
    </source>
</evidence>
<feature type="domain" description="Somatostatin/Cortistatin C-terminal" evidence="9">
    <location>
        <begin position="177"/>
        <end position="194"/>
    </location>
</feature>
<dbReference type="AlphaFoldDB" id="A0A8D0DRN0"/>
<sequence length="194" mass="21030">MATSALGTKKKDPWARLSSCPPLSPHRSSWFALRLMNFHWSMQGTLLPASPSNAQGGVYKTGGSQLAPDPGPHSSSSASAGSGCFNMQVVVQLVAVLLLVWSVRASALPGEEKSSVQSSGEETKTRKALIMKMLATLLDGADMGHDNPSSSETEELFRSKWEEEPSVLGRLSKITQRDRKAPCKNFFWKTFTAC</sequence>
<comment type="subcellular location">
    <subcellularLocation>
        <location evidence="1">Secreted</location>
    </subcellularLocation>
</comment>
<evidence type="ECO:0000256" key="1">
    <source>
        <dbReference type="ARBA" id="ARBA00004613"/>
    </source>
</evidence>
<protein>
    <recommendedName>
        <fullName evidence="9">Somatostatin/Cortistatin C-terminal domain-containing protein</fullName>
    </recommendedName>
</protein>